<dbReference type="Proteomes" id="UP000048289">
    <property type="component" value="Unassembled WGS sequence"/>
</dbReference>
<reference evidence="3 4" key="1">
    <citation type="submission" date="2015-03" db="EMBL/GenBank/DDBJ databases">
        <authorList>
            <consortium name="Pathogen Informatics"/>
        </authorList>
    </citation>
    <scope>NUCLEOTIDE SEQUENCE [LARGE SCALE GENOMIC DNA]</scope>
    <source>
        <strain evidence="2 3">G09801536</strain>
        <strain evidence="1 4">G09901357</strain>
    </source>
</reference>
<evidence type="ECO:0000313" key="3">
    <source>
        <dbReference type="Proteomes" id="UP000045842"/>
    </source>
</evidence>
<accession>A0A655J867</accession>
<name>A0A655J867_MYCTX</name>
<evidence type="ECO:0000313" key="4">
    <source>
        <dbReference type="Proteomes" id="UP000048289"/>
    </source>
</evidence>
<evidence type="ECO:0000313" key="2">
    <source>
        <dbReference type="EMBL" id="COW49706.1"/>
    </source>
</evidence>
<gene>
    <name evidence="2" type="ORF">ERS007679_03939</name>
    <name evidence="1" type="ORF">ERS007681_02990</name>
</gene>
<sequence length="60" mass="6024">MKVTGKVSSSIFSTGSISGRATVGSVMGLPYDRQAYPCSTTRSATSPRLVASVAAGTTPA</sequence>
<protein>
    <submittedName>
        <fullName evidence="2">Uncharacterized protein</fullName>
    </submittedName>
</protein>
<organism evidence="2 3">
    <name type="scientific">Mycobacterium tuberculosis</name>
    <dbReference type="NCBI Taxonomy" id="1773"/>
    <lineage>
        <taxon>Bacteria</taxon>
        <taxon>Bacillati</taxon>
        <taxon>Actinomycetota</taxon>
        <taxon>Actinomycetes</taxon>
        <taxon>Mycobacteriales</taxon>
        <taxon>Mycobacteriaceae</taxon>
        <taxon>Mycobacterium</taxon>
        <taxon>Mycobacterium tuberculosis complex</taxon>
    </lineage>
</organism>
<dbReference type="EMBL" id="CFOE01000456">
    <property type="protein sequence ID" value="CFE41611.1"/>
    <property type="molecule type" value="Genomic_DNA"/>
</dbReference>
<dbReference type="EMBL" id="CSAD01000836">
    <property type="protein sequence ID" value="COW49706.1"/>
    <property type="molecule type" value="Genomic_DNA"/>
</dbReference>
<proteinExistence type="predicted"/>
<dbReference type="AlphaFoldDB" id="A0A655J867"/>
<dbReference type="Proteomes" id="UP000045842">
    <property type="component" value="Unassembled WGS sequence"/>
</dbReference>
<evidence type="ECO:0000313" key="1">
    <source>
        <dbReference type="EMBL" id="CFE41611.1"/>
    </source>
</evidence>